<accession>A0A1V9Z9H7</accession>
<feature type="region of interest" description="Disordered" evidence="5">
    <location>
        <begin position="100"/>
        <end position="136"/>
    </location>
</feature>
<evidence type="ECO:0000313" key="7">
    <source>
        <dbReference type="EMBL" id="OQR94643.1"/>
    </source>
</evidence>
<comment type="caution">
    <text evidence="7">The sequence shown here is derived from an EMBL/GenBank/DDBJ whole genome shotgun (WGS) entry which is preliminary data.</text>
</comment>
<feature type="compositionally biased region" description="Acidic residues" evidence="5">
    <location>
        <begin position="111"/>
        <end position="120"/>
    </location>
</feature>
<dbReference type="STRING" id="74557.A0A1V9Z9H7"/>
<evidence type="ECO:0000259" key="6">
    <source>
        <dbReference type="PROSITE" id="PS51519"/>
    </source>
</evidence>
<sequence length="136" mass="15675">MRTFPSIRGLSDEQLRELYHLPLKEAAEQLGSYEGALIRLCRQRNIPKWPYRQLAKIQRKINFLDGVLSKMDGGSHDHIQIRRANLLHQYNTIKYWSPKQGKQLPSLCSSEELDESDDSLDSPGSSKLSLSYIMND</sequence>
<feature type="domain" description="RWP-RK" evidence="6">
    <location>
        <begin position="1"/>
        <end position="77"/>
    </location>
</feature>
<dbReference type="AlphaFoldDB" id="A0A1V9Z9H7"/>
<dbReference type="OrthoDB" id="6270329at2759"/>
<dbReference type="InterPro" id="IPR003035">
    <property type="entry name" value="RWP-RK_dom"/>
</dbReference>
<keyword evidence="2" id="KW-0238">DNA-binding</keyword>
<feature type="compositionally biased region" description="Low complexity" evidence="5">
    <location>
        <begin position="121"/>
        <end position="136"/>
    </location>
</feature>
<dbReference type="Pfam" id="PF02042">
    <property type="entry name" value="RWP-RK"/>
    <property type="match status" value="1"/>
</dbReference>
<evidence type="ECO:0000256" key="1">
    <source>
        <dbReference type="ARBA" id="ARBA00023015"/>
    </source>
</evidence>
<reference evidence="7 8" key="1">
    <citation type="journal article" date="2014" name="Genome Biol. Evol.">
        <title>The secreted proteins of Achlya hypogyna and Thraustotheca clavata identify the ancestral oomycete secretome and reveal gene acquisitions by horizontal gene transfer.</title>
        <authorList>
            <person name="Misner I."/>
            <person name="Blouin N."/>
            <person name="Leonard G."/>
            <person name="Richards T.A."/>
            <person name="Lane C.E."/>
        </authorList>
    </citation>
    <scope>NUCLEOTIDE SEQUENCE [LARGE SCALE GENOMIC DNA]</scope>
    <source>
        <strain evidence="7 8">ATCC 34112</strain>
    </source>
</reference>
<evidence type="ECO:0000256" key="5">
    <source>
        <dbReference type="SAM" id="MobiDB-lite"/>
    </source>
</evidence>
<organism evidence="7 8">
    <name type="scientific">Thraustotheca clavata</name>
    <dbReference type="NCBI Taxonomy" id="74557"/>
    <lineage>
        <taxon>Eukaryota</taxon>
        <taxon>Sar</taxon>
        <taxon>Stramenopiles</taxon>
        <taxon>Oomycota</taxon>
        <taxon>Saprolegniomycetes</taxon>
        <taxon>Saprolegniales</taxon>
        <taxon>Achlyaceae</taxon>
        <taxon>Thraustotheca</taxon>
    </lineage>
</organism>
<dbReference type="EMBL" id="JNBS01002173">
    <property type="protein sequence ID" value="OQR94643.1"/>
    <property type="molecule type" value="Genomic_DNA"/>
</dbReference>
<evidence type="ECO:0000256" key="3">
    <source>
        <dbReference type="ARBA" id="ARBA00023163"/>
    </source>
</evidence>
<name>A0A1V9Z9H7_9STRA</name>
<evidence type="ECO:0000256" key="2">
    <source>
        <dbReference type="ARBA" id="ARBA00023125"/>
    </source>
</evidence>
<dbReference type="Proteomes" id="UP000243217">
    <property type="component" value="Unassembled WGS sequence"/>
</dbReference>
<keyword evidence="3" id="KW-0804">Transcription</keyword>
<protein>
    <recommendedName>
        <fullName evidence="6">RWP-RK domain-containing protein</fullName>
    </recommendedName>
</protein>
<dbReference type="GO" id="GO:0003677">
    <property type="term" value="F:DNA binding"/>
    <property type="evidence" value="ECO:0007669"/>
    <property type="project" value="UniProtKB-KW"/>
</dbReference>
<dbReference type="PROSITE" id="PS51519">
    <property type="entry name" value="RWP_RK"/>
    <property type="match status" value="1"/>
</dbReference>
<evidence type="ECO:0000256" key="4">
    <source>
        <dbReference type="ARBA" id="ARBA00023242"/>
    </source>
</evidence>
<keyword evidence="1" id="KW-0805">Transcription regulation</keyword>
<keyword evidence="8" id="KW-1185">Reference proteome</keyword>
<keyword evidence="4" id="KW-0539">Nucleus</keyword>
<gene>
    <name evidence="7" type="ORF">THRCLA_22221</name>
</gene>
<evidence type="ECO:0000313" key="8">
    <source>
        <dbReference type="Proteomes" id="UP000243217"/>
    </source>
</evidence>
<proteinExistence type="predicted"/>